<sequence>MPSSPISLLPHGIDTNANATKAEIWPKSAILIPI</sequence>
<name>A0A2N9FEP6_FAGSY</name>
<evidence type="ECO:0000313" key="1">
    <source>
        <dbReference type="EMBL" id="SPC84069.1"/>
    </source>
</evidence>
<accession>A0A2N9FEP6</accession>
<gene>
    <name evidence="1" type="ORF">FSB_LOCUS11951</name>
    <name evidence="2" type="ORF">FSB_LOCUS13467</name>
</gene>
<dbReference type="AlphaFoldDB" id="A0A2N9FEP6"/>
<reference evidence="2" key="1">
    <citation type="submission" date="2018-02" db="EMBL/GenBank/DDBJ databases">
        <authorList>
            <person name="Cohen D.B."/>
            <person name="Kent A.D."/>
        </authorList>
    </citation>
    <scope>NUCLEOTIDE SEQUENCE</scope>
</reference>
<organism evidence="2">
    <name type="scientific">Fagus sylvatica</name>
    <name type="common">Beechnut</name>
    <dbReference type="NCBI Taxonomy" id="28930"/>
    <lineage>
        <taxon>Eukaryota</taxon>
        <taxon>Viridiplantae</taxon>
        <taxon>Streptophyta</taxon>
        <taxon>Embryophyta</taxon>
        <taxon>Tracheophyta</taxon>
        <taxon>Spermatophyta</taxon>
        <taxon>Magnoliopsida</taxon>
        <taxon>eudicotyledons</taxon>
        <taxon>Gunneridae</taxon>
        <taxon>Pentapetalae</taxon>
        <taxon>rosids</taxon>
        <taxon>fabids</taxon>
        <taxon>Fagales</taxon>
        <taxon>Fagaceae</taxon>
        <taxon>Fagus</taxon>
    </lineage>
</organism>
<protein>
    <submittedName>
        <fullName evidence="2">Uncharacterized protein</fullName>
    </submittedName>
</protein>
<proteinExistence type="predicted"/>
<dbReference type="EMBL" id="OIVN01000686">
    <property type="protein sequence ID" value="SPC84069.1"/>
    <property type="molecule type" value="Genomic_DNA"/>
</dbReference>
<evidence type="ECO:0000313" key="2">
    <source>
        <dbReference type="EMBL" id="SPC85585.1"/>
    </source>
</evidence>
<dbReference type="EMBL" id="OIVN01000788">
    <property type="protein sequence ID" value="SPC85585.1"/>
    <property type="molecule type" value="Genomic_DNA"/>
</dbReference>